<feature type="region of interest" description="Disordered" evidence="1">
    <location>
        <begin position="1"/>
        <end position="151"/>
    </location>
</feature>
<protein>
    <submittedName>
        <fullName evidence="2">Uncharacterized protein</fullName>
    </submittedName>
</protein>
<evidence type="ECO:0000313" key="3">
    <source>
        <dbReference type="Proteomes" id="UP000078542"/>
    </source>
</evidence>
<sequence>TRARSRRGTKARKLTRSSFIPAFPTTATLKRRSREVASVTRREKREQAKEGEERESQRARGNHEMRVERREGKVGGKKKKKRKPTTTAARYRHFVHEECVKLLISPRKRRGLHASGPTRGSAEETGRLRRGGEKSAKRNTRREGPPSLTAG</sequence>
<evidence type="ECO:0000313" key="2">
    <source>
        <dbReference type="EMBL" id="KYN08147.1"/>
    </source>
</evidence>
<evidence type="ECO:0000256" key="1">
    <source>
        <dbReference type="SAM" id="MobiDB-lite"/>
    </source>
</evidence>
<organism evidence="2 3">
    <name type="scientific">Cyphomyrmex costatus</name>
    <dbReference type="NCBI Taxonomy" id="456900"/>
    <lineage>
        <taxon>Eukaryota</taxon>
        <taxon>Metazoa</taxon>
        <taxon>Ecdysozoa</taxon>
        <taxon>Arthropoda</taxon>
        <taxon>Hexapoda</taxon>
        <taxon>Insecta</taxon>
        <taxon>Pterygota</taxon>
        <taxon>Neoptera</taxon>
        <taxon>Endopterygota</taxon>
        <taxon>Hymenoptera</taxon>
        <taxon>Apocrita</taxon>
        <taxon>Aculeata</taxon>
        <taxon>Formicoidea</taxon>
        <taxon>Formicidae</taxon>
        <taxon>Myrmicinae</taxon>
        <taxon>Cyphomyrmex</taxon>
    </lineage>
</organism>
<accession>A0A195D5J6</accession>
<gene>
    <name evidence="2" type="ORF">ALC62_00992</name>
</gene>
<feature type="compositionally biased region" description="Basic residues" evidence="1">
    <location>
        <begin position="75"/>
        <end position="84"/>
    </location>
</feature>
<feature type="compositionally biased region" description="Basic and acidic residues" evidence="1">
    <location>
        <begin position="121"/>
        <end position="144"/>
    </location>
</feature>
<feature type="non-terminal residue" evidence="2">
    <location>
        <position position="1"/>
    </location>
</feature>
<proteinExistence type="predicted"/>
<feature type="compositionally biased region" description="Basic residues" evidence="1">
    <location>
        <begin position="1"/>
        <end position="15"/>
    </location>
</feature>
<dbReference type="AlphaFoldDB" id="A0A195D5J6"/>
<name>A0A195D5J6_9HYME</name>
<feature type="compositionally biased region" description="Basic and acidic residues" evidence="1">
    <location>
        <begin position="40"/>
        <end position="74"/>
    </location>
</feature>
<keyword evidence="3" id="KW-1185">Reference proteome</keyword>
<reference evidence="2 3" key="1">
    <citation type="submission" date="2016-03" db="EMBL/GenBank/DDBJ databases">
        <title>Cyphomyrmex costatus WGS genome.</title>
        <authorList>
            <person name="Nygaard S."/>
            <person name="Hu H."/>
            <person name="Boomsma J."/>
            <person name="Zhang G."/>
        </authorList>
    </citation>
    <scope>NUCLEOTIDE SEQUENCE [LARGE SCALE GENOMIC DNA]</scope>
    <source>
        <strain evidence="2">MS0001</strain>
        <tissue evidence="2">Whole body</tissue>
    </source>
</reference>
<dbReference type="Proteomes" id="UP000078542">
    <property type="component" value="Unassembled WGS sequence"/>
</dbReference>
<dbReference type="EMBL" id="KQ976818">
    <property type="protein sequence ID" value="KYN08147.1"/>
    <property type="molecule type" value="Genomic_DNA"/>
</dbReference>